<dbReference type="Proteomes" id="UP000585474">
    <property type="component" value="Unassembled WGS sequence"/>
</dbReference>
<feature type="transmembrane region" description="Helical" evidence="2">
    <location>
        <begin position="184"/>
        <end position="204"/>
    </location>
</feature>
<reference evidence="4" key="1">
    <citation type="submission" date="2019-07" db="EMBL/GenBank/DDBJ databases">
        <title>De Novo Assembly of kiwifruit Actinidia rufa.</title>
        <authorList>
            <person name="Sugita-Konishi S."/>
            <person name="Sato K."/>
            <person name="Mori E."/>
            <person name="Abe Y."/>
            <person name="Kisaki G."/>
            <person name="Hamano K."/>
            <person name="Suezawa K."/>
            <person name="Otani M."/>
            <person name="Fukuda T."/>
            <person name="Manabe T."/>
            <person name="Gomi K."/>
            <person name="Tabuchi M."/>
            <person name="Akimitsu K."/>
            <person name="Kataoka I."/>
        </authorList>
    </citation>
    <scope>NUCLEOTIDE SEQUENCE [LARGE SCALE GENOMIC DNA]</scope>
    <source>
        <strain evidence="4">cv. Fuchu</strain>
    </source>
</reference>
<feature type="compositionally biased region" description="Polar residues" evidence="1">
    <location>
        <begin position="137"/>
        <end position="148"/>
    </location>
</feature>
<dbReference type="EMBL" id="BJWL01000174">
    <property type="protein sequence ID" value="GFS32914.1"/>
    <property type="molecule type" value="Genomic_DNA"/>
</dbReference>
<feature type="region of interest" description="Disordered" evidence="1">
    <location>
        <begin position="129"/>
        <end position="149"/>
    </location>
</feature>
<keyword evidence="2" id="KW-1133">Transmembrane helix</keyword>
<comment type="caution">
    <text evidence="3">The sequence shown here is derived from an EMBL/GenBank/DDBJ whole genome shotgun (WGS) entry which is preliminary data.</text>
</comment>
<keyword evidence="2" id="KW-0472">Membrane</keyword>
<evidence type="ECO:0000256" key="1">
    <source>
        <dbReference type="SAM" id="MobiDB-lite"/>
    </source>
</evidence>
<feature type="transmembrane region" description="Helical" evidence="2">
    <location>
        <begin position="253"/>
        <end position="279"/>
    </location>
</feature>
<keyword evidence="4" id="KW-1185">Reference proteome</keyword>
<gene>
    <name evidence="3" type="ORF">Acr_00g0025310</name>
</gene>
<dbReference type="AlphaFoldDB" id="A0A7J0DDB6"/>
<evidence type="ECO:0000313" key="3">
    <source>
        <dbReference type="EMBL" id="GFS32914.1"/>
    </source>
</evidence>
<feature type="transmembrane region" description="Helical" evidence="2">
    <location>
        <begin position="216"/>
        <end position="232"/>
    </location>
</feature>
<organism evidence="3 4">
    <name type="scientific">Actinidia rufa</name>
    <dbReference type="NCBI Taxonomy" id="165716"/>
    <lineage>
        <taxon>Eukaryota</taxon>
        <taxon>Viridiplantae</taxon>
        <taxon>Streptophyta</taxon>
        <taxon>Embryophyta</taxon>
        <taxon>Tracheophyta</taxon>
        <taxon>Spermatophyta</taxon>
        <taxon>Magnoliopsida</taxon>
        <taxon>eudicotyledons</taxon>
        <taxon>Gunneridae</taxon>
        <taxon>Pentapetalae</taxon>
        <taxon>asterids</taxon>
        <taxon>Ericales</taxon>
        <taxon>Actinidiaceae</taxon>
        <taxon>Actinidia</taxon>
    </lineage>
</organism>
<evidence type="ECO:0000256" key="2">
    <source>
        <dbReference type="SAM" id="Phobius"/>
    </source>
</evidence>
<keyword evidence="2" id="KW-0812">Transmembrane</keyword>
<evidence type="ECO:0000313" key="4">
    <source>
        <dbReference type="Proteomes" id="UP000585474"/>
    </source>
</evidence>
<sequence length="330" mass="37836">MKEDRDTTMVRLKEELAELKKGEALAKRRAIEEFKSSDDFQGAVEFTSSKYFGENFDFCKRQLVRLYLNLNIQDMGIDADLLKEEEKKDEENEEEKEREEEKEVLAIKTVNTWRFGRIKTLMTSSCLGESQHKATRRTTGNISSSAQHSMDEVVPPPFMSSTYQSDLPQDQVTRQERLVLDPMVVVLGDLLFVLKLSIPISIGMTNFVPYTIENDIWLVWILLIIWHHLSSREMTYWGKPLAFVTLLSECRHISFYATISSIHIGFVAAWQTILAISILEFCKNSSGILMSKVKSKAEAKLAKISHHPDIFGEVISLHLVHHQLKIVEGI</sequence>
<protein>
    <submittedName>
        <fullName evidence="3">Uncharacterized protein</fullName>
    </submittedName>
</protein>
<name>A0A7J0DDB6_9ERIC</name>
<accession>A0A7J0DDB6</accession>
<proteinExistence type="predicted"/>